<dbReference type="GO" id="GO:0006914">
    <property type="term" value="P:autophagy"/>
    <property type="evidence" value="ECO:0007669"/>
    <property type="project" value="UniProtKB-KW"/>
</dbReference>
<evidence type="ECO:0000313" key="6">
    <source>
        <dbReference type="Proteomes" id="UP001210925"/>
    </source>
</evidence>
<dbReference type="InterPro" id="IPR036570">
    <property type="entry name" value="HORMA_dom_sf"/>
</dbReference>
<dbReference type="AlphaFoldDB" id="A0AAD5UC00"/>
<dbReference type="Pfam" id="PF10033">
    <property type="entry name" value="ATG13"/>
    <property type="match status" value="1"/>
</dbReference>
<dbReference type="InterPro" id="IPR018731">
    <property type="entry name" value="Atg13_N"/>
</dbReference>
<evidence type="ECO:0000259" key="4">
    <source>
        <dbReference type="SMART" id="SM01177"/>
    </source>
</evidence>
<sequence length="556" mass="63159">MHITNREKLELLISKEFISKIGETVLRQRIHSKISLKQERNRTKSESIGVLFDSKHSRTKSDPLSRKPIGFNQLELYSLGLDRDFWANAVPIHLDILSDKGVLLERWILSFHSNISFDSIKQMEYTINRKNSRENLQEESLNDYSDLILLSQSLYSKIRTLPLGNALIEGKIDRSSLRYSLSFANGNTLIHTSSCSESENKISSDGFCAKAQLDVFKFRSGSGPIGNLSVTVVYDSNLETIPKQKVPVEWSPNGDMVSEPPFELLNSDGELKKEMKKTCPTSPYPTPTTHKKAMGYFNKLLKSDCKQKQSRLSSSFKQEENDCEDPTPFTLDSSEPIPKRDILVRKPETMKQSIIIKQSRRVSITEMNGSFIGSYEESILIGRLSTSPSKPIQFVADIGVLAMGKCKPSLKCPPHAVINFPAFFYDIQDNFATPYVGNIELKDSAGYRLPLKGQLQIMIKNPNCTAIKVFLIPYDFKDMPACSKTFIRQKSYAISKSAQVSPDRLRFAIHLNFQMTLKSRLYLHSNIRVVFSPRPIETDESLKIVYQGPQQPKRRF</sequence>
<evidence type="ECO:0000256" key="3">
    <source>
        <dbReference type="SAM" id="MobiDB-lite"/>
    </source>
</evidence>
<dbReference type="Pfam" id="PF13915">
    <property type="entry name" value="DUF4210"/>
    <property type="match status" value="1"/>
</dbReference>
<dbReference type="PANTHER" id="PTHR13199">
    <property type="entry name" value="GH03947P"/>
    <property type="match status" value="1"/>
</dbReference>
<keyword evidence="2" id="KW-0072">Autophagy</keyword>
<comment type="similarity">
    <text evidence="1 2">Belongs to the ATG13 family. Fungi subfamily.</text>
</comment>
<evidence type="ECO:0000313" key="5">
    <source>
        <dbReference type="EMBL" id="KAJ3253179.1"/>
    </source>
</evidence>
<gene>
    <name evidence="5" type="ORF">HK103_000820</name>
</gene>
<accession>A0AAD5UC00</accession>
<proteinExistence type="inferred from homology"/>
<dbReference type="Pfam" id="PF13889">
    <property type="entry name" value="Chromosome_seg"/>
    <property type="match status" value="1"/>
</dbReference>
<dbReference type="Proteomes" id="UP001210925">
    <property type="component" value="Unassembled WGS sequence"/>
</dbReference>
<dbReference type="EMBL" id="JADGKB010000117">
    <property type="protein sequence ID" value="KAJ3253179.1"/>
    <property type="molecule type" value="Genomic_DNA"/>
</dbReference>
<organism evidence="5 6">
    <name type="scientific">Boothiomyces macroporosus</name>
    <dbReference type="NCBI Taxonomy" id="261099"/>
    <lineage>
        <taxon>Eukaryota</taxon>
        <taxon>Fungi</taxon>
        <taxon>Fungi incertae sedis</taxon>
        <taxon>Chytridiomycota</taxon>
        <taxon>Chytridiomycota incertae sedis</taxon>
        <taxon>Chytridiomycetes</taxon>
        <taxon>Rhizophydiales</taxon>
        <taxon>Terramycetaceae</taxon>
        <taxon>Boothiomyces</taxon>
    </lineage>
</organism>
<dbReference type="InterPro" id="IPR051506">
    <property type="entry name" value="ATOS_Transcription_Regulators"/>
</dbReference>
<name>A0AAD5UC00_9FUNG</name>
<evidence type="ECO:0000256" key="1">
    <source>
        <dbReference type="ARBA" id="ARBA00005246"/>
    </source>
</evidence>
<dbReference type="GO" id="GO:1990316">
    <property type="term" value="C:Atg1/ULK1 kinase complex"/>
    <property type="evidence" value="ECO:0007669"/>
    <property type="project" value="InterPro"/>
</dbReference>
<keyword evidence="6" id="KW-1185">Reference proteome</keyword>
<dbReference type="PANTHER" id="PTHR13199:SF11">
    <property type="entry name" value="PROTEIN ATOSSA"/>
    <property type="match status" value="1"/>
</dbReference>
<reference evidence="5" key="1">
    <citation type="submission" date="2020-05" db="EMBL/GenBank/DDBJ databases">
        <title>Phylogenomic resolution of chytrid fungi.</title>
        <authorList>
            <person name="Stajich J.E."/>
            <person name="Amses K."/>
            <person name="Simmons R."/>
            <person name="Seto K."/>
            <person name="Myers J."/>
            <person name="Bonds A."/>
            <person name="Quandt C.A."/>
            <person name="Barry K."/>
            <person name="Liu P."/>
            <person name="Grigoriev I."/>
            <person name="Longcore J.E."/>
            <person name="James T.Y."/>
        </authorList>
    </citation>
    <scope>NUCLEOTIDE SEQUENCE</scope>
    <source>
        <strain evidence="5">PLAUS21</strain>
    </source>
</reference>
<dbReference type="InterPro" id="IPR025261">
    <property type="entry name" value="Atos-like_cons_dom"/>
</dbReference>
<evidence type="ECO:0000256" key="2">
    <source>
        <dbReference type="RuleBase" id="RU361214"/>
    </source>
</evidence>
<dbReference type="InterPro" id="IPR033473">
    <property type="entry name" value="Atos-like_C"/>
</dbReference>
<comment type="caution">
    <text evidence="5">The sequence shown here is derived from an EMBL/GenBank/DDBJ whole genome shotgun (WGS) entry which is preliminary data.</text>
</comment>
<feature type="domain" description="Atos-like conserved" evidence="4">
    <location>
        <begin position="371"/>
        <end position="436"/>
    </location>
</feature>
<dbReference type="Gene3D" id="3.30.900.10">
    <property type="entry name" value="HORMA domain"/>
    <property type="match status" value="1"/>
</dbReference>
<feature type="region of interest" description="Disordered" evidence="3">
    <location>
        <begin position="316"/>
        <end position="335"/>
    </location>
</feature>
<protein>
    <recommendedName>
        <fullName evidence="2">Autophagy-related protein 13</fullName>
    </recommendedName>
</protein>
<dbReference type="SMART" id="SM01177">
    <property type="entry name" value="DUF4210"/>
    <property type="match status" value="1"/>
</dbReference>